<keyword evidence="1" id="KW-0229">DNA integration</keyword>
<evidence type="ECO:0000256" key="1">
    <source>
        <dbReference type="ARBA" id="ARBA00022908"/>
    </source>
</evidence>
<evidence type="ECO:0000256" key="2">
    <source>
        <dbReference type="ARBA" id="ARBA00023172"/>
    </source>
</evidence>
<dbReference type="GO" id="GO:0015074">
    <property type="term" value="P:DNA integration"/>
    <property type="evidence" value="ECO:0007669"/>
    <property type="project" value="UniProtKB-KW"/>
</dbReference>
<reference evidence="4" key="2">
    <citation type="submission" date="2020-09" db="EMBL/GenBank/DDBJ databases">
        <authorList>
            <person name="Sun Q."/>
            <person name="Zhou Y."/>
        </authorList>
    </citation>
    <scope>NUCLEOTIDE SEQUENCE</scope>
    <source>
        <strain evidence="4">CGMCC 1.12181</strain>
    </source>
</reference>
<dbReference type="GO" id="GO:0006310">
    <property type="term" value="P:DNA recombination"/>
    <property type="evidence" value="ECO:0007669"/>
    <property type="project" value="UniProtKB-KW"/>
</dbReference>
<evidence type="ECO:0000259" key="3">
    <source>
        <dbReference type="Pfam" id="PF00589"/>
    </source>
</evidence>
<dbReference type="SUPFAM" id="SSF56349">
    <property type="entry name" value="DNA breaking-rejoining enzymes"/>
    <property type="match status" value="1"/>
</dbReference>
<dbReference type="AlphaFoldDB" id="A0A917D1Y2"/>
<dbReference type="InterPro" id="IPR013762">
    <property type="entry name" value="Integrase-like_cat_sf"/>
</dbReference>
<dbReference type="EMBL" id="BMEO01000034">
    <property type="protein sequence ID" value="GGG03610.1"/>
    <property type="molecule type" value="Genomic_DNA"/>
</dbReference>
<dbReference type="RefSeq" id="WP_345258714.1">
    <property type="nucleotide sequence ID" value="NZ_BAABJF010000009.1"/>
</dbReference>
<feature type="domain" description="Tyr recombinase" evidence="3">
    <location>
        <begin position="181"/>
        <end position="332"/>
    </location>
</feature>
<organism evidence="4 5">
    <name type="scientific">Marinicella pacifica</name>
    <dbReference type="NCBI Taxonomy" id="1171543"/>
    <lineage>
        <taxon>Bacteria</taxon>
        <taxon>Pseudomonadati</taxon>
        <taxon>Pseudomonadota</taxon>
        <taxon>Gammaproteobacteria</taxon>
        <taxon>Lysobacterales</taxon>
        <taxon>Marinicellaceae</taxon>
        <taxon>Marinicella</taxon>
    </lineage>
</organism>
<comment type="caution">
    <text evidence="4">The sequence shown here is derived from an EMBL/GenBank/DDBJ whole genome shotgun (WGS) entry which is preliminary data.</text>
</comment>
<reference evidence="4" key="1">
    <citation type="journal article" date="2014" name="Int. J. Syst. Evol. Microbiol.">
        <title>Complete genome sequence of Corynebacterium casei LMG S-19264T (=DSM 44701T), isolated from a smear-ripened cheese.</title>
        <authorList>
            <consortium name="US DOE Joint Genome Institute (JGI-PGF)"/>
            <person name="Walter F."/>
            <person name="Albersmeier A."/>
            <person name="Kalinowski J."/>
            <person name="Ruckert C."/>
        </authorList>
    </citation>
    <scope>NUCLEOTIDE SEQUENCE</scope>
    <source>
        <strain evidence="4">CGMCC 1.12181</strain>
    </source>
</reference>
<keyword evidence="5" id="KW-1185">Reference proteome</keyword>
<name>A0A917D1Y2_9GAMM</name>
<dbReference type="GO" id="GO:0003677">
    <property type="term" value="F:DNA binding"/>
    <property type="evidence" value="ECO:0007669"/>
    <property type="project" value="InterPro"/>
</dbReference>
<dbReference type="InterPro" id="IPR011010">
    <property type="entry name" value="DNA_brk_join_enz"/>
</dbReference>
<dbReference type="PANTHER" id="PTHR30349">
    <property type="entry name" value="PHAGE INTEGRASE-RELATED"/>
    <property type="match status" value="1"/>
</dbReference>
<dbReference type="PANTHER" id="PTHR30349:SF86">
    <property type="entry name" value="INTEGRASE_RECOMBINASE AQ_AA09-RELATED"/>
    <property type="match status" value="1"/>
</dbReference>
<keyword evidence="2" id="KW-0233">DNA recombination</keyword>
<dbReference type="InterPro" id="IPR050090">
    <property type="entry name" value="Tyrosine_recombinase_XerCD"/>
</dbReference>
<dbReference type="Pfam" id="PF00589">
    <property type="entry name" value="Phage_integrase"/>
    <property type="match status" value="1"/>
</dbReference>
<sequence>MAYLRYTQNAKISGLKTKSFPVLFNSESQVNLLCLNYFLDLVQYSSISSLKTYAKHLLDFYSQFELETEYESIDMIDDEYLAAYKQSLLSRIDYENTENYVSQIMRSVLKYLKWLEDNNYVKNLIGDSAKYRIRIRLVKNGIRHHLIKKESKNKNISIAPRSEWIDVIKKYGPSCRRVRFRFELMIDWCKSAGLRTFEVCALSIDQLPTRATVIKAIENKKNVYMTLNVTKGGKSKEIPINPLLIKKTWDYIELSRHELVENLIKRANQKYEKYKDDRLIFLSEKTGRAILSTSFSNSIRQAYTSAVEAGDLTKDERVWAHGLRHNFVTNLLIGLDRNNIPRVESVARQSTRHGSIDAMEPYLTSRFNDTFE</sequence>
<dbReference type="InterPro" id="IPR002104">
    <property type="entry name" value="Integrase_catalytic"/>
</dbReference>
<accession>A0A917D1Y2</accession>
<dbReference type="Proteomes" id="UP000605253">
    <property type="component" value="Unassembled WGS sequence"/>
</dbReference>
<dbReference type="Gene3D" id="1.10.443.10">
    <property type="entry name" value="Intergrase catalytic core"/>
    <property type="match status" value="1"/>
</dbReference>
<evidence type="ECO:0000313" key="5">
    <source>
        <dbReference type="Proteomes" id="UP000605253"/>
    </source>
</evidence>
<evidence type="ECO:0000313" key="4">
    <source>
        <dbReference type="EMBL" id="GGG03610.1"/>
    </source>
</evidence>
<protein>
    <recommendedName>
        <fullName evidence="3">Tyr recombinase domain-containing protein</fullName>
    </recommendedName>
</protein>
<proteinExistence type="predicted"/>
<gene>
    <name evidence="4" type="ORF">GCM10011365_25920</name>
</gene>